<proteinExistence type="predicted"/>
<dbReference type="EMBL" id="CM056742">
    <property type="protein sequence ID" value="KAJ8676849.1"/>
    <property type="molecule type" value="Genomic_DNA"/>
</dbReference>
<gene>
    <name evidence="1" type="ORF">QAD02_012636</name>
</gene>
<organism evidence="1 2">
    <name type="scientific">Eretmocerus hayati</name>
    <dbReference type="NCBI Taxonomy" id="131215"/>
    <lineage>
        <taxon>Eukaryota</taxon>
        <taxon>Metazoa</taxon>
        <taxon>Ecdysozoa</taxon>
        <taxon>Arthropoda</taxon>
        <taxon>Hexapoda</taxon>
        <taxon>Insecta</taxon>
        <taxon>Pterygota</taxon>
        <taxon>Neoptera</taxon>
        <taxon>Endopterygota</taxon>
        <taxon>Hymenoptera</taxon>
        <taxon>Apocrita</taxon>
        <taxon>Proctotrupomorpha</taxon>
        <taxon>Chalcidoidea</taxon>
        <taxon>Aphelinidae</taxon>
        <taxon>Aphelininae</taxon>
        <taxon>Eretmocerus</taxon>
    </lineage>
</organism>
<evidence type="ECO:0000313" key="2">
    <source>
        <dbReference type="Proteomes" id="UP001239111"/>
    </source>
</evidence>
<protein>
    <submittedName>
        <fullName evidence="1">Uncharacterized protein</fullName>
    </submittedName>
</protein>
<reference evidence="1" key="1">
    <citation type="submission" date="2023-04" db="EMBL/GenBank/DDBJ databases">
        <title>A chromosome-level genome assembly of the parasitoid wasp Eretmocerus hayati.</title>
        <authorList>
            <person name="Zhong Y."/>
            <person name="Liu S."/>
            <person name="Liu Y."/>
        </authorList>
    </citation>
    <scope>NUCLEOTIDE SEQUENCE</scope>
    <source>
        <strain evidence="1">ZJU_SS_LIU_2023</strain>
    </source>
</reference>
<sequence length="338" mass="38624">MSDAEDNSGDTPKTRQGTKYARKEFVHDQRELVRKNLGEQFGDEFNLGNLLSEDIETVEVTKDKSDDDSNDKTDNGNDQSGSGETQTQKVDSTLKKEITSQIESSVKSLGDSLLTQLKDTFAEQFRSALAGKSLPNIDNQTSGVVVNQPNKIGKRRTRKRQWAIAADVQYHYGTRDGPGYSDWLKRYKEEKNYVYIGEGKIIDANEWRLIKEMKDHREALRMIDLIVWENDDFANCCIEPEKAYNLIPGRGPVQQLDYDKMRHAISIYKDVIYTLIAEEKRMSDAELNAWLLDAPVTIARHARRLREELIRTANNEATAEEEIERNNDDENAINPQSS</sequence>
<keyword evidence="2" id="KW-1185">Reference proteome</keyword>
<dbReference type="Proteomes" id="UP001239111">
    <property type="component" value="Chromosome 2"/>
</dbReference>
<comment type="caution">
    <text evidence="1">The sequence shown here is derived from an EMBL/GenBank/DDBJ whole genome shotgun (WGS) entry which is preliminary data.</text>
</comment>
<name>A0ACC2P2U5_9HYME</name>
<evidence type="ECO:0000313" key="1">
    <source>
        <dbReference type="EMBL" id="KAJ8676849.1"/>
    </source>
</evidence>
<accession>A0ACC2P2U5</accession>